<evidence type="ECO:0000313" key="2">
    <source>
        <dbReference type="Proteomes" id="UP000046090"/>
    </source>
</evidence>
<sequence length="299" mass="34437">MQDSLDQDKISKLARTALDQVPLFQTFKATNKHQRDFLEQVKIFESMHLLSMMSDAPASQIATNFLEFLNFFYKPLFEAIKGGLKIDAYLRHLQKNLVCKRAYKDCYYVLENYASSMEYYASFNPGGISKDLIRDVNDLYEVSSDFLSISVTWLKVYIASMLDDDAGRMQERGDFKKDLFNQAPLAPLKDILYLYTARILQVIKDIDAYVDLQDITPEILQQRPTICLNPNYLNPALQKECQTLLAKPQPALKAQLEVLRAFFMDNSPCVALDANQQPLFFHTKDAFCQALQTNLKKEF</sequence>
<evidence type="ECO:0000313" key="1">
    <source>
        <dbReference type="EMBL" id="CRI33618.1"/>
    </source>
</evidence>
<dbReference type="EMBL" id="CDMK01000001">
    <property type="protein sequence ID" value="CRI33618.1"/>
    <property type="molecule type" value="Genomic_DNA"/>
</dbReference>
<dbReference type="GeneID" id="76196299"/>
<dbReference type="Proteomes" id="UP000046090">
    <property type="component" value="Unassembled WGS sequence"/>
</dbReference>
<accession>A0A0K2Y488</accession>
<protein>
    <submittedName>
        <fullName evidence="1">Uncharacterized protein</fullName>
    </submittedName>
</protein>
<name>A0A0K2Y488_HELHE</name>
<keyword evidence="2" id="KW-1185">Reference proteome</keyword>
<dbReference type="AlphaFoldDB" id="A0A0K2Y488"/>
<reference evidence="2" key="1">
    <citation type="submission" date="2014-12" db="EMBL/GenBank/DDBJ databases">
        <authorList>
            <person name="Smet A."/>
        </authorList>
    </citation>
    <scope>NUCLEOTIDE SEQUENCE [LARGE SCALE GENOMIC DNA]</scope>
</reference>
<gene>
    <name evidence="1" type="ORF">HHE01_08220</name>
</gene>
<organism evidence="1 2">
    <name type="scientific">Helicobacter heilmannii</name>
    <dbReference type="NCBI Taxonomy" id="35817"/>
    <lineage>
        <taxon>Bacteria</taxon>
        <taxon>Pseudomonadati</taxon>
        <taxon>Campylobacterota</taxon>
        <taxon>Epsilonproteobacteria</taxon>
        <taxon>Campylobacterales</taxon>
        <taxon>Helicobacteraceae</taxon>
        <taxon>Helicobacter</taxon>
    </lineage>
</organism>
<proteinExistence type="predicted"/>
<dbReference type="RefSeq" id="WP_015107474.1">
    <property type="nucleotide sequence ID" value="NZ_AP026684.1"/>
</dbReference>